<dbReference type="AlphaFoldDB" id="A0A4D7CWE1"/>
<feature type="transmembrane region" description="Helical" evidence="1">
    <location>
        <begin position="15"/>
        <end position="31"/>
    </location>
</feature>
<dbReference type="Proteomes" id="UP000298615">
    <property type="component" value="Chromosome"/>
</dbReference>
<feature type="transmembrane region" description="Helical" evidence="1">
    <location>
        <begin position="109"/>
        <end position="131"/>
    </location>
</feature>
<dbReference type="KEGG" id="vao:FA707_04760"/>
<keyword evidence="1" id="KW-0472">Membrane</keyword>
<sequence>MQESITNFITDNKDILITIIFSFVAIILALDEDALDKKYQKKIILVIYCMMYYLLIISNNIISVNKAMVYSLVMLGIVLIFFTINVSYSNEKKYLERELSVLDYFFLNFMKSFFITKYYIFILFVIIERLINGIPKGYSNTITILEFSFMILIPIYHLLSNSNDCFGTVEFSKTRDTVLENSKLVIKKTDEELMEISRLLSLLVYLEDKMLFDRKEVCVTLPSLLEGRKKYRCRILQSNSTKANDNKSLIRYSFKLVRSPLKALRTLKKYKRGYSTLLTQYIRISCMYPNSYNYTFRRKLFVEHIYCKLFYKSWRRFFVRIKFLGEDKSFDYVRTLTLLAYYKKVLEEPINELELINKLQSSGSKEILVEIANCFYEINGEHHIYREDLINRIYSSIHIYKNSIR</sequence>
<accession>A0A4D7CWE1</accession>
<name>A0A4D7CWE1_9ENTE</name>
<feature type="transmembrane region" description="Helical" evidence="1">
    <location>
        <begin position="43"/>
        <end position="62"/>
    </location>
</feature>
<evidence type="ECO:0000313" key="2">
    <source>
        <dbReference type="EMBL" id="QCI86316.1"/>
    </source>
</evidence>
<protein>
    <submittedName>
        <fullName evidence="2">Uncharacterized protein</fullName>
    </submittedName>
</protein>
<proteinExistence type="predicted"/>
<keyword evidence="3" id="KW-1185">Reference proteome</keyword>
<feature type="transmembrane region" description="Helical" evidence="1">
    <location>
        <begin position="68"/>
        <end position="88"/>
    </location>
</feature>
<dbReference type="RefSeq" id="WP_136953150.1">
    <property type="nucleotide sequence ID" value="NZ_CP039712.1"/>
</dbReference>
<gene>
    <name evidence="2" type="ORF">FA707_04760</name>
</gene>
<feature type="transmembrane region" description="Helical" evidence="1">
    <location>
        <begin position="137"/>
        <end position="159"/>
    </location>
</feature>
<keyword evidence="1" id="KW-1133">Transmembrane helix</keyword>
<dbReference type="EMBL" id="CP039712">
    <property type="protein sequence ID" value="QCI86316.1"/>
    <property type="molecule type" value="Genomic_DNA"/>
</dbReference>
<keyword evidence="1" id="KW-0812">Transmembrane</keyword>
<evidence type="ECO:0000313" key="3">
    <source>
        <dbReference type="Proteomes" id="UP000298615"/>
    </source>
</evidence>
<organism evidence="2 3">
    <name type="scientific">Vagococcus zengguangii</name>
    <dbReference type="NCBI Taxonomy" id="2571750"/>
    <lineage>
        <taxon>Bacteria</taxon>
        <taxon>Bacillati</taxon>
        <taxon>Bacillota</taxon>
        <taxon>Bacilli</taxon>
        <taxon>Lactobacillales</taxon>
        <taxon>Enterococcaceae</taxon>
        <taxon>Vagococcus</taxon>
    </lineage>
</organism>
<evidence type="ECO:0000256" key="1">
    <source>
        <dbReference type="SAM" id="Phobius"/>
    </source>
</evidence>
<reference evidence="2 3" key="1">
    <citation type="submission" date="2019-04" db="EMBL/GenBank/DDBJ databases">
        <title>Vagococcus sp. nov., isolated from faeces of yaks (Bos grunniens).</title>
        <authorList>
            <person name="Ge Y."/>
        </authorList>
    </citation>
    <scope>NUCLEOTIDE SEQUENCE [LARGE SCALE GENOMIC DNA]</scope>
    <source>
        <strain evidence="2 3">MN-17</strain>
    </source>
</reference>